<dbReference type="HOGENOM" id="CLU_2129226_0_0_9"/>
<protein>
    <submittedName>
        <fullName evidence="1">Uncharacterized protein</fullName>
    </submittedName>
</protein>
<sequence>MKNISISFVEKNGKVYILLDAISYSGDEYKYSLVDIKYLHSIENGFTIKDKCLYVNDKKLTSIQEVEFNVWASPFRDVKVNGFKELCFEKEIIQNYKAKKPLAKDDGIKNIII</sequence>
<dbReference type="EMBL" id="ADKX01000046">
    <property type="protein sequence ID" value="EFW03555.1"/>
    <property type="molecule type" value="Genomic_DNA"/>
</dbReference>
<dbReference type="RefSeq" id="WP_008790328.1">
    <property type="nucleotide sequence ID" value="NZ_AKCB01000004.1"/>
</dbReference>
<keyword evidence="2" id="KW-1185">Reference proteome</keyword>
<gene>
    <name evidence="1" type="ORF">HMPREF9488_03246</name>
</gene>
<dbReference type="Proteomes" id="UP000003157">
    <property type="component" value="Unassembled WGS sequence"/>
</dbReference>
<name>E7GEV4_9FIRM</name>
<organism evidence="1 2">
    <name type="scientific">Coprobacillus cateniformis</name>
    <dbReference type="NCBI Taxonomy" id="100884"/>
    <lineage>
        <taxon>Bacteria</taxon>
        <taxon>Bacillati</taxon>
        <taxon>Bacillota</taxon>
        <taxon>Erysipelotrichia</taxon>
        <taxon>Erysipelotrichales</taxon>
        <taxon>Coprobacillaceae</taxon>
        <taxon>Coprobacillus</taxon>
    </lineage>
</organism>
<evidence type="ECO:0000313" key="1">
    <source>
        <dbReference type="EMBL" id="EFW03555.1"/>
    </source>
</evidence>
<proteinExistence type="predicted"/>
<evidence type="ECO:0000313" key="2">
    <source>
        <dbReference type="Proteomes" id="UP000003157"/>
    </source>
</evidence>
<dbReference type="GeneID" id="78231490"/>
<dbReference type="AlphaFoldDB" id="E7GEV4"/>
<comment type="caution">
    <text evidence="1">The sequence shown here is derived from an EMBL/GenBank/DDBJ whole genome shotgun (WGS) entry which is preliminary data.</text>
</comment>
<accession>E7GEV4</accession>
<reference evidence="1 2" key="1">
    <citation type="submission" date="2010-12" db="EMBL/GenBank/DDBJ databases">
        <title>The Genome Sequence of Coprobacillus sp. strain 29_1.</title>
        <authorList>
            <consortium name="The Broad Institute Genome Sequencing Platform"/>
            <person name="Earl A."/>
            <person name="Ward D."/>
            <person name="Feldgarden M."/>
            <person name="Gevers D."/>
            <person name="Daigneault M."/>
            <person name="Sibley C.D."/>
            <person name="White A."/>
            <person name="Strauss J."/>
            <person name="Allen-Vercoe E."/>
            <person name="Young S.K."/>
            <person name="Zeng Q."/>
            <person name="Gargeya S."/>
            <person name="Fitzgerald M."/>
            <person name="Haas B."/>
            <person name="Abouelleil A."/>
            <person name="Alvarado L."/>
            <person name="Arachchi H.M."/>
            <person name="Berlin A."/>
            <person name="Brown A."/>
            <person name="Chapman S.B."/>
            <person name="Chen Z."/>
            <person name="Dunbar C."/>
            <person name="Freedman E."/>
            <person name="Gearin G."/>
            <person name="Gellesch M."/>
            <person name="Goldberg J."/>
            <person name="Griggs A."/>
            <person name="Gujja S."/>
            <person name="Heilman E."/>
            <person name="Heiman D."/>
            <person name="Howarth C."/>
            <person name="Larson L."/>
            <person name="Lui A."/>
            <person name="MacDonald P.J.P."/>
            <person name="Mehta T."/>
            <person name="Montmayeur A."/>
            <person name="Murphy C."/>
            <person name="Neiman D."/>
            <person name="Pearson M."/>
            <person name="Priest M."/>
            <person name="Roberts A."/>
            <person name="Saif S."/>
            <person name="Shea T."/>
            <person name="Shenoy N."/>
            <person name="Sisk P."/>
            <person name="Stolte C."/>
            <person name="Sykes S."/>
            <person name="White J."/>
            <person name="Yandava C."/>
            <person name="Nusbaum C."/>
            <person name="Birren B."/>
        </authorList>
    </citation>
    <scope>NUCLEOTIDE SEQUENCE [LARGE SCALE GENOMIC DNA]</scope>
    <source>
        <strain evidence="1 2">29_1</strain>
    </source>
</reference>
<dbReference type="STRING" id="100884.GCA_000269565_03746"/>